<dbReference type="Proteomes" id="UP000469462">
    <property type="component" value="Unassembled WGS sequence"/>
</dbReference>
<proteinExistence type="predicted"/>
<feature type="domain" description="HTH merR-type" evidence="5">
    <location>
        <begin position="4"/>
        <end position="72"/>
    </location>
</feature>
<dbReference type="GO" id="GO:0003677">
    <property type="term" value="F:DNA binding"/>
    <property type="evidence" value="ECO:0007669"/>
    <property type="project" value="UniProtKB-KW"/>
</dbReference>
<dbReference type="AlphaFoldDB" id="A0AAI9SC15"/>
<dbReference type="PROSITE" id="PS50937">
    <property type="entry name" value="HTH_MERR_2"/>
    <property type="match status" value="1"/>
</dbReference>
<evidence type="ECO:0000256" key="4">
    <source>
        <dbReference type="ARBA" id="ARBA00023163"/>
    </source>
</evidence>
<dbReference type="InterPro" id="IPR009061">
    <property type="entry name" value="DNA-bd_dom_put_sf"/>
</dbReference>
<keyword evidence="1" id="KW-0678">Repressor</keyword>
<dbReference type="EMBL" id="WEHW01000045">
    <property type="protein sequence ID" value="KAB7650235.1"/>
    <property type="molecule type" value="Genomic_DNA"/>
</dbReference>
<evidence type="ECO:0000256" key="3">
    <source>
        <dbReference type="ARBA" id="ARBA00023125"/>
    </source>
</evidence>
<dbReference type="PANTHER" id="PTHR30204">
    <property type="entry name" value="REDOX-CYCLING DRUG-SENSING TRANSCRIPTIONAL ACTIVATOR SOXR"/>
    <property type="match status" value="1"/>
</dbReference>
<keyword evidence="3" id="KW-0238">DNA-binding</keyword>
<dbReference type="Gene3D" id="1.10.1660.10">
    <property type="match status" value="1"/>
</dbReference>
<organism evidence="6 7">
    <name type="scientific">Sutterella seckii</name>
    <dbReference type="NCBI Taxonomy" id="1944635"/>
    <lineage>
        <taxon>Bacteria</taxon>
        <taxon>Pseudomonadati</taxon>
        <taxon>Pseudomonadota</taxon>
        <taxon>Betaproteobacteria</taxon>
        <taxon>Burkholderiales</taxon>
        <taxon>Sutterellaceae</taxon>
        <taxon>Sutterella</taxon>
    </lineage>
</organism>
<dbReference type="InterPro" id="IPR000551">
    <property type="entry name" value="MerR-type_HTH_dom"/>
</dbReference>
<keyword evidence="2" id="KW-0805">Transcription regulation</keyword>
<gene>
    <name evidence="6" type="ORF">GBM96_09530</name>
</gene>
<keyword evidence="4" id="KW-0804">Transcription</keyword>
<dbReference type="PANTHER" id="PTHR30204:SF69">
    <property type="entry name" value="MERR-FAMILY TRANSCRIPTIONAL REGULATOR"/>
    <property type="match status" value="1"/>
</dbReference>
<comment type="caution">
    <text evidence="6">The sequence shown here is derived from an EMBL/GenBank/DDBJ whole genome shotgun (WGS) entry which is preliminary data.</text>
</comment>
<evidence type="ECO:0000313" key="7">
    <source>
        <dbReference type="Proteomes" id="UP000469462"/>
    </source>
</evidence>
<evidence type="ECO:0000256" key="1">
    <source>
        <dbReference type="ARBA" id="ARBA00022491"/>
    </source>
</evidence>
<protein>
    <submittedName>
        <fullName evidence="6">MerR family transcriptional regulator</fullName>
    </submittedName>
</protein>
<sequence>MVKQYRIGDFARHLGVTSDFLKHYEAAGLLKVQHRESGYRYYTFDQSAKVISCMRLRNYGVTVKEMGAMHTDDPDKVFGLLDKKSEELEATVSRLQAVIGEHKRMRRWYEAHKGTMIDWEIREMEPRYFLPHTDEQDFRKDDRIFELLKDWGMWMPVTKSALKVEISGSGTENTIHWGFAVRESLLKRYQIPVNDVLERIEFGKCFVCHFCGLPDAFSMRLLSEGAHPAWSQMKQLGFRPCGTAILEVEMRFSDEADTHNDGFGRILIPIKKEPTVFF</sequence>
<reference evidence="6 7" key="1">
    <citation type="submission" date="2019-10" db="EMBL/GenBank/DDBJ databases">
        <title>Genome diversity of Sutterella seckii.</title>
        <authorList>
            <person name="Chaplin A.V."/>
            <person name="Sokolova S.R."/>
            <person name="Mosin K.A."/>
            <person name="Ivanova E.L."/>
            <person name="Kochetkova T.O."/>
            <person name="Goltsov A.Y."/>
            <person name="Trofimov D.Y."/>
            <person name="Efimov B.A."/>
        </authorList>
    </citation>
    <scope>NUCLEOTIDE SEQUENCE [LARGE SCALE GENOMIC DNA]</scope>
    <source>
        <strain evidence="6 7">ASD3426</strain>
    </source>
</reference>
<dbReference type="SUPFAM" id="SSF46955">
    <property type="entry name" value="Putative DNA-binding domain"/>
    <property type="match status" value="1"/>
</dbReference>
<evidence type="ECO:0000259" key="5">
    <source>
        <dbReference type="PROSITE" id="PS50937"/>
    </source>
</evidence>
<dbReference type="InterPro" id="IPR047057">
    <property type="entry name" value="MerR_fam"/>
</dbReference>
<dbReference type="SMART" id="SM00422">
    <property type="entry name" value="HTH_MERR"/>
    <property type="match status" value="1"/>
</dbReference>
<keyword evidence="7" id="KW-1185">Reference proteome</keyword>
<dbReference type="GO" id="GO:0003700">
    <property type="term" value="F:DNA-binding transcription factor activity"/>
    <property type="evidence" value="ECO:0007669"/>
    <property type="project" value="InterPro"/>
</dbReference>
<accession>A0AAI9SC15</accession>
<dbReference type="Pfam" id="PF13411">
    <property type="entry name" value="MerR_1"/>
    <property type="match status" value="1"/>
</dbReference>
<name>A0AAI9SC15_9BURK</name>
<evidence type="ECO:0000313" key="6">
    <source>
        <dbReference type="EMBL" id="KAB7650235.1"/>
    </source>
</evidence>
<evidence type="ECO:0000256" key="2">
    <source>
        <dbReference type="ARBA" id="ARBA00023015"/>
    </source>
</evidence>